<dbReference type="Proteomes" id="UP001596011">
    <property type="component" value="Unassembled WGS sequence"/>
</dbReference>
<protein>
    <recommendedName>
        <fullName evidence="3">SUKH-4 immunity protein of toxin-antitoxin system</fullName>
    </recommendedName>
</protein>
<accession>A0ABV9HIS0</accession>
<gene>
    <name evidence="1" type="ORF">ACFO6V_18060</name>
</gene>
<proteinExistence type="predicted"/>
<sequence>MGLTGHIVVARSDGPLEQVPLFASIAAPPSPEGDVTSRWPVTTGWQAVEFTDGYWDEIRLTELTELVRVTGAPASSAWVLDSDCAIVTGLAPGGRPWRVGLNVDTLVEFGKDDPEAILCTYDTDIDEYGDRIRAHVPHGAADLLAWAAAAGFTGASQRQIEDLLRSTSVFVEDIWEDILVALGFPLPWTEAPASS</sequence>
<name>A0ABV9HIS0_9MICO</name>
<keyword evidence="2" id="KW-1185">Reference proteome</keyword>
<evidence type="ECO:0000313" key="1">
    <source>
        <dbReference type="EMBL" id="MFC4630158.1"/>
    </source>
</evidence>
<organism evidence="1 2">
    <name type="scientific">Promicromonospora alba</name>
    <dbReference type="NCBI Taxonomy" id="1616110"/>
    <lineage>
        <taxon>Bacteria</taxon>
        <taxon>Bacillati</taxon>
        <taxon>Actinomycetota</taxon>
        <taxon>Actinomycetes</taxon>
        <taxon>Micrococcales</taxon>
        <taxon>Promicromonosporaceae</taxon>
        <taxon>Promicromonospora</taxon>
    </lineage>
</organism>
<reference evidence="2" key="1">
    <citation type="journal article" date="2019" name="Int. J. Syst. Evol. Microbiol.">
        <title>The Global Catalogue of Microorganisms (GCM) 10K type strain sequencing project: providing services to taxonomists for standard genome sequencing and annotation.</title>
        <authorList>
            <consortium name="The Broad Institute Genomics Platform"/>
            <consortium name="The Broad Institute Genome Sequencing Center for Infectious Disease"/>
            <person name="Wu L."/>
            <person name="Ma J."/>
        </authorList>
    </citation>
    <scope>NUCLEOTIDE SEQUENCE [LARGE SCALE GENOMIC DNA]</scope>
    <source>
        <strain evidence="2">CCUG 42722</strain>
    </source>
</reference>
<dbReference type="RefSeq" id="WP_377137593.1">
    <property type="nucleotide sequence ID" value="NZ_JBHSFI010000005.1"/>
</dbReference>
<evidence type="ECO:0008006" key="3">
    <source>
        <dbReference type="Google" id="ProtNLM"/>
    </source>
</evidence>
<dbReference type="EMBL" id="JBHSFI010000005">
    <property type="protein sequence ID" value="MFC4630158.1"/>
    <property type="molecule type" value="Genomic_DNA"/>
</dbReference>
<comment type="caution">
    <text evidence="1">The sequence shown here is derived from an EMBL/GenBank/DDBJ whole genome shotgun (WGS) entry which is preliminary data.</text>
</comment>
<evidence type="ECO:0000313" key="2">
    <source>
        <dbReference type="Proteomes" id="UP001596011"/>
    </source>
</evidence>